<gene>
    <name evidence="3" type="ORF">CKY39_26140</name>
</gene>
<dbReference type="EMBL" id="CP023284">
    <property type="protein sequence ID" value="ATA56322.1"/>
    <property type="molecule type" value="Genomic_DNA"/>
</dbReference>
<evidence type="ECO:0000313" key="4">
    <source>
        <dbReference type="Proteomes" id="UP000217154"/>
    </source>
</evidence>
<proteinExistence type="predicted"/>
<feature type="signal peptide" evidence="2">
    <location>
        <begin position="1"/>
        <end position="23"/>
    </location>
</feature>
<evidence type="ECO:0000256" key="1">
    <source>
        <dbReference type="SAM" id="MobiDB-lite"/>
    </source>
</evidence>
<feature type="chain" id="PRO_5012377217" evidence="2">
    <location>
        <begin position="24"/>
        <end position="268"/>
    </location>
</feature>
<sequence>MKKPPLAGIVGLLASLLAGPVLAAPAAQVFVAVKTPEAVDAMWRAHLCALLPQPCDAQALKLHRPRDGGAPDDYLLTSEKPLAMARLKRDAGAGGWQLARLHDFSTYVASQQRDRPSTDPELHLALAPVLYPLAEGRWAVAVTQHESESYSGGGASYVTADFVPLDTPPGQRAKAAREGIPYWCSRSIRACFSEKEYKTSKHCHDESRGSLRIAYDAPAKAGGPYVWRYTWLQSEWPAHTGPAGNKRTSVDFTDDSAQKPTACDGGLQ</sequence>
<dbReference type="KEGG" id="vbo:CKY39_26140"/>
<protein>
    <submittedName>
        <fullName evidence="3">Uncharacterized protein</fullName>
    </submittedName>
</protein>
<keyword evidence="2" id="KW-0732">Signal</keyword>
<name>A0A250DPZ8_9BURK</name>
<dbReference type="RefSeq" id="WP_095746505.1">
    <property type="nucleotide sequence ID" value="NZ_CP023284.1"/>
</dbReference>
<evidence type="ECO:0000313" key="3">
    <source>
        <dbReference type="EMBL" id="ATA56322.1"/>
    </source>
</evidence>
<accession>A0A250DPZ8</accession>
<dbReference type="Proteomes" id="UP000217154">
    <property type="component" value="Chromosome"/>
</dbReference>
<evidence type="ECO:0000256" key="2">
    <source>
        <dbReference type="SAM" id="SignalP"/>
    </source>
</evidence>
<feature type="region of interest" description="Disordered" evidence="1">
    <location>
        <begin position="240"/>
        <end position="268"/>
    </location>
</feature>
<dbReference type="AlphaFoldDB" id="A0A250DPZ8"/>
<reference evidence="3 4" key="1">
    <citation type="submission" date="2017-09" db="EMBL/GenBank/DDBJ databases">
        <title>The diverse metabolic capabilities of V. boronicumulans make it an excellent choice for continued studies on novel biodegradation.</title>
        <authorList>
            <person name="Sun S."/>
        </authorList>
    </citation>
    <scope>NUCLEOTIDE SEQUENCE [LARGE SCALE GENOMIC DNA]</scope>
    <source>
        <strain evidence="3 4">J1</strain>
    </source>
</reference>
<organism evidence="3 4">
    <name type="scientific">Variovorax boronicumulans</name>
    <dbReference type="NCBI Taxonomy" id="436515"/>
    <lineage>
        <taxon>Bacteria</taxon>
        <taxon>Pseudomonadati</taxon>
        <taxon>Pseudomonadota</taxon>
        <taxon>Betaproteobacteria</taxon>
        <taxon>Burkholderiales</taxon>
        <taxon>Comamonadaceae</taxon>
        <taxon>Variovorax</taxon>
    </lineage>
</organism>